<evidence type="ECO:0000313" key="6">
    <source>
        <dbReference type="Proteomes" id="UP000229730"/>
    </source>
</evidence>
<keyword evidence="6" id="KW-1185">Reference proteome</keyword>
<dbReference type="AlphaFoldDB" id="A0A2G4YSV7"/>
<dbReference type="SUPFAM" id="SSF46785">
    <property type="entry name" value="Winged helix' DNA-binding domain"/>
    <property type="match status" value="1"/>
</dbReference>
<dbReference type="EMBL" id="PDEM01000016">
    <property type="protein sequence ID" value="PHZ85415.1"/>
    <property type="molecule type" value="Genomic_DNA"/>
</dbReference>
<evidence type="ECO:0000256" key="2">
    <source>
        <dbReference type="ARBA" id="ARBA00023125"/>
    </source>
</evidence>
<dbReference type="Proteomes" id="UP000229730">
    <property type="component" value="Unassembled WGS sequence"/>
</dbReference>
<dbReference type="GO" id="GO:0003677">
    <property type="term" value="F:DNA binding"/>
    <property type="evidence" value="ECO:0007669"/>
    <property type="project" value="UniProtKB-KW"/>
</dbReference>
<keyword evidence="1" id="KW-0805">Transcription regulation</keyword>
<keyword evidence="2" id="KW-0238">DNA-binding</keyword>
<accession>A0A2G4YSV7</accession>
<keyword evidence="3" id="KW-0804">Transcription</keyword>
<dbReference type="InterPro" id="IPR036388">
    <property type="entry name" value="WH-like_DNA-bd_sf"/>
</dbReference>
<sequence length="210" mass="24279">MDAIVTQKLTPSQKVSENIMSDMFGISRTVARNLIERLVAQQFLVSLSPRVTQVAPLTLLEVKQNFTLRKILLPEVISLTGAKADFEEMNRLNRLIQDSLPVNDDLSALKILKANKQLNLTLCEPVGYPLMQDWARQLEDTAMRIYWLYVKTNKKFPYSSKQQGIMFDVIKADDPERTHKMIYDSIRQSEERILNAIFSHEQFYTQDLLV</sequence>
<comment type="caution">
    <text evidence="5">The sequence shown here is derived from an EMBL/GenBank/DDBJ whole genome shotgun (WGS) entry which is preliminary data.</text>
</comment>
<dbReference type="InterPro" id="IPR011711">
    <property type="entry name" value="GntR_C"/>
</dbReference>
<name>A0A2G4YSV7_9PROT</name>
<gene>
    <name evidence="5" type="ORF">CRD36_06930</name>
</gene>
<evidence type="ECO:0000259" key="4">
    <source>
        <dbReference type="Pfam" id="PF07729"/>
    </source>
</evidence>
<dbReference type="Pfam" id="PF07729">
    <property type="entry name" value="FCD"/>
    <property type="match status" value="1"/>
</dbReference>
<dbReference type="InParanoid" id="A0A2G4YSV7"/>
<dbReference type="InterPro" id="IPR036390">
    <property type="entry name" value="WH_DNA-bd_sf"/>
</dbReference>
<dbReference type="PANTHER" id="PTHR43537">
    <property type="entry name" value="TRANSCRIPTIONAL REGULATOR, GNTR FAMILY"/>
    <property type="match status" value="1"/>
</dbReference>
<reference evidence="5 6" key="1">
    <citation type="submission" date="2017-10" db="EMBL/GenBank/DDBJ databases">
        <title>Frigbacter circumglobatus gen. nov. sp. nov., isolated from sediment cultured in situ.</title>
        <authorList>
            <person name="Zhao Z."/>
        </authorList>
    </citation>
    <scope>NUCLEOTIDE SEQUENCE [LARGE SCALE GENOMIC DNA]</scope>
    <source>
        <strain evidence="5 6">ZYL</strain>
    </source>
</reference>
<dbReference type="InterPro" id="IPR008920">
    <property type="entry name" value="TF_FadR/GntR_C"/>
</dbReference>
<evidence type="ECO:0000256" key="3">
    <source>
        <dbReference type="ARBA" id="ARBA00023163"/>
    </source>
</evidence>
<dbReference type="PANTHER" id="PTHR43537:SF45">
    <property type="entry name" value="GNTR FAMILY REGULATORY PROTEIN"/>
    <property type="match status" value="1"/>
</dbReference>
<dbReference type="Gene3D" id="1.20.120.530">
    <property type="entry name" value="GntR ligand-binding domain-like"/>
    <property type="match status" value="1"/>
</dbReference>
<feature type="domain" description="GntR C-terminal" evidence="4">
    <location>
        <begin position="66"/>
        <end position="183"/>
    </location>
</feature>
<evidence type="ECO:0000313" key="5">
    <source>
        <dbReference type="EMBL" id="PHZ85415.1"/>
    </source>
</evidence>
<dbReference type="Gene3D" id="1.10.10.10">
    <property type="entry name" value="Winged helix-like DNA-binding domain superfamily/Winged helix DNA-binding domain"/>
    <property type="match status" value="1"/>
</dbReference>
<organism evidence="5 6">
    <name type="scientific">Paremcibacter congregatus</name>
    <dbReference type="NCBI Taxonomy" id="2043170"/>
    <lineage>
        <taxon>Bacteria</taxon>
        <taxon>Pseudomonadati</taxon>
        <taxon>Pseudomonadota</taxon>
        <taxon>Alphaproteobacteria</taxon>
        <taxon>Emcibacterales</taxon>
        <taxon>Emcibacteraceae</taxon>
        <taxon>Paremcibacter</taxon>
    </lineage>
</organism>
<evidence type="ECO:0000256" key="1">
    <source>
        <dbReference type="ARBA" id="ARBA00023015"/>
    </source>
</evidence>
<proteinExistence type="predicted"/>
<dbReference type="SUPFAM" id="SSF48008">
    <property type="entry name" value="GntR ligand-binding domain-like"/>
    <property type="match status" value="1"/>
</dbReference>
<protein>
    <submittedName>
        <fullName evidence="5">GntR family transcriptional regulator</fullName>
    </submittedName>
</protein>
<dbReference type="OrthoDB" id="7620579at2"/>